<dbReference type="PANTHER" id="PTHR45740">
    <property type="entry name" value="POLY [ADP-RIBOSE] POLYMERASE"/>
    <property type="match status" value="1"/>
</dbReference>
<dbReference type="PROSITE" id="PS51059">
    <property type="entry name" value="PARP_CATALYTIC"/>
    <property type="match status" value="1"/>
</dbReference>
<name>A0A818J937_9BILA</name>
<dbReference type="InterPro" id="IPR012317">
    <property type="entry name" value="Poly(ADP-ribose)pol_cat_dom"/>
</dbReference>
<comment type="caution">
    <text evidence="3">The sequence shown here is derived from an EMBL/GenBank/DDBJ whole genome shotgun (WGS) entry which is preliminary data.</text>
</comment>
<feature type="domain" description="PARP catalytic" evidence="2">
    <location>
        <begin position="15"/>
        <end position="204"/>
    </location>
</feature>
<dbReference type="Proteomes" id="UP000663865">
    <property type="component" value="Unassembled WGS sequence"/>
</dbReference>
<gene>
    <name evidence="3" type="ORF">KIK155_LOCUS17519</name>
    <name evidence="4" type="ORF">TOA249_LOCUS26210</name>
</gene>
<protein>
    <recommendedName>
        <fullName evidence="1">Poly [ADP-ribose] polymerase</fullName>
        <shortName evidence="1">PARP</shortName>
        <ecNumber evidence="1">2.4.2.-</ecNumber>
    </recommendedName>
</protein>
<dbReference type="GO" id="GO:0005634">
    <property type="term" value="C:nucleus"/>
    <property type="evidence" value="ECO:0007669"/>
    <property type="project" value="TreeGrafter"/>
</dbReference>
<evidence type="ECO:0000313" key="4">
    <source>
        <dbReference type="EMBL" id="CAF4842679.1"/>
    </source>
</evidence>
<dbReference type="GO" id="GO:0003950">
    <property type="term" value="F:NAD+ poly-ADP-ribosyltransferase activity"/>
    <property type="evidence" value="ECO:0007669"/>
    <property type="project" value="UniProtKB-UniRule"/>
</dbReference>
<dbReference type="InterPro" id="IPR051712">
    <property type="entry name" value="ARTD-AVP"/>
</dbReference>
<dbReference type="PANTHER" id="PTHR45740:SF2">
    <property type="entry name" value="POLY [ADP-RIBOSE] POLYMERASE"/>
    <property type="match status" value="1"/>
</dbReference>
<keyword evidence="1" id="KW-0328">Glycosyltransferase</keyword>
<dbReference type="Pfam" id="PF00644">
    <property type="entry name" value="PARP"/>
    <property type="match status" value="1"/>
</dbReference>
<dbReference type="SUPFAM" id="SSF56399">
    <property type="entry name" value="ADP-ribosylation"/>
    <property type="match status" value="1"/>
</dbReference>
<dbReference type="AlphaFoldDB" id="A0A818J937"/>
<dbReference type="EMBL" id="CAJOBS010003012">
    <property type="protein sequence ID" value="CAF4842679.1"/>
    <property type="molecule type" value="Genomic_DNA"/>
</dbReference>
<accession>A0A818J937</accession>
<evidence type="ECO:0000313" key="5">
    <source>
        <dbReference type="Proteomes" id="UP000663865"/>
    </source>
</evidence>
<dbReference type="Proteomes" id="UP000663838">
    <property type="component" value="Unassembled WGS sequence"/>
</dbReference>
<keyword evidence="1" id="KW-0520">NAD</keyword>
<evidence type="ECO:0000259" key="2">
    <source>
        <dbReference type="PROSITE" id="PS51059"/>
    </source>
</evidence>
<evidence type="ECO:0000256" key="1">
    <source>
        <dbReference type="RuleBase" id="RU362114"/>
    </source>
</evidence>
<dbReference type="GO" id="GO:1990404">
    <property type="term" value="F:NAD+-protein mono-ADP-ribosyltransferase activity"/>
    <property type="evidence" value="ECO:0007669"/>
    <property type="project" value="TreeGrafter"/>
</dbReference>
<proteinExistence type="predicted"/>
<sequence length="204" mass="22969">MTKIRGWTQHGQLFSVIPEPPPKYYTLLIPLPSSTNLYKGLEQQMKIISNSLKIISIDQIKNPFLEDAYKTIKKIISKQCSASNPNERLLFHGTSLLGIIGITEDGFDDRFFNAGGAWGYGSYFADNPRKSHGFTALDVTDQTRVMFYSKVLLGKESIQNTTNNALVSAPQGHPSVRGTAFQYAEYIVYRYGQALPYLKIVYKD</sequence>
<reference evidence="3" key="1">
    <citation type="submission" date="2021-02" db="EMBL/GenBank/DDBJ databases">
        <authorList>
            <person name="Nowell W R."/>
        </authorList>
    </citation>
    <scope>NUCLEOTIDE SEQUENCE</scope>
</reference>
<evidence type="ECO:0000313" key="3">
    <source>
        <dbReference type="EMBL" id="CAF3532215.1"/>
    </source>
</evidence>
<keyword evidence="1" id="KW-0808">Transferase</keyword>
<dbReference type="EC" id="2.4.2.-" evidence="1"/>
<dbReference type="Gene3D" id="3.90.228.10">
    <property type="match status" value="1"/>
</dbReference>
<dbReference type="EMBL" id="CAJNYV010003064">
    <property type="protein sequence ID" value="CAF3532215.1"/>
    <property type="molecule type" value="Genomic_DNA"/>
</dbReference>
<organism evidence="3 5">
    <name type="scientific">Rotaria socialis</name>
    <dbReference type="NCBI Taxonomy" id="392032"/>
    <lineage>
        <taxon>Eukaryota</taxon>
        <taxon>Metazoa</taxon>
        <taxon>Spiralia</taxon>
        <taxon>Gnathifera</taxon>
        <taxon>Rotifera</taxon>
        <taxon>Eurotatoria</taxon>
        <taxon>Bdelloidea</taxon>
        <taxon>Philodinida</taxon>
        <taxon>Philodinidae</taxon>
        <taxon>Rotaria</taxon>
    </lineage>
</organism>